<feature type="transmembrane region" description="Helical" evidence="1">
    <location>
        <begin position="116"/>
        <end position="137"/>
    </location>
</feature>
<keyword evidence="1" id="KW-1133">Transmembrane helix</keyword>
<reference evidence="2 3" key="1">
    <citation type="submission" date="2018-06" db="EMBL/GenBank/DDBJ databases">
        <authorList>
            <consortium name="Pathogen Informatics"/>
            <person name="Doyle S."/>
        </authorList>
    </citation>
    <scope>NUCLEOTIDE SEQUENCE [LARGE SCALE GENOMIC DNA]</scope>
    <source>
        <strain evidence="2 3">NCTC12722</strain>
    </source>
</reference>
<dbReference type="Pfam" id="PF05940">
    <property type="entry name" value="NnrS"/>
    <property type="match status" value="1"/>
</dbReference>
<feature type="transmembrane region" description="Helical" evidence="1">
    <location>
        <begin position="66"/>
        <end position="86"/>
    </location>
</feature>
<evidence type="ECO:0000313" key="2">
    <source>
        <dbReference type="EMBL" id="SUU86101.1"/>
    </source>
</evidence>
<proteinExistence type="predicted"/>
<feature type="transmembrane region" description="Helical" evidence="1">
    <location>
        <begin position="26"/>
        <end position="46"/>
    </location>
</feature>
<dbReference type="OrthoDB" id="9770040at2"/>
<name>A0A380WAX2_AFIFE</name>
<feature type="transmembrane region" description="Helical" evidence="1">
    <location>
        <begin position="273"/>
        <end position="293"/>
    </location>
</feature>
<feature type="transmembrane region" description="Helical" evidence="1">
    <location>
        <begin position="369"/>
        <end position="392"/>
    </location>
</feature>
<feature type="transmembrane region" description="Helical" evidence="1">
    <location>
        <begin position="299"/>
        <end position="321"/>
    </location>
</feature>
<feature type="transmembrane region" description="Helical" evidence="1">
    <location>
        <begin position="218"/>
        <end position="238"/>
    </location>
</feature>
<dbReference type="InterPro" id="IPR010266">
    <property type="entry name" value="NnrS"/>
</dbReference>
<feature type="transmembrane region" description="Helical" evidence="1">
    <location>
        <begin position="93"/>
        <end position="110"/>
    </location>
</feature>
<dbReference type="RefSeq" id="WP_002716925.1">
    <property type="nucleotide sequence ID" value="NZ_UFSI01000001.1"/>
</dbReference>
<evidence type="ECO:0000313" key="3">
    <source>
        <dbReference type="Proteomes" id="UP000254343"/>
    </source>
</evidence>
<feature type="transmembrane region" description="Helical" evidence="1">
    <location>
        <begin position="149"/>
        <end position="167"/>
    </location>
</feature>
<gene>
    <name evidence="2" type="ORF">NCTC12722_03322</name>
</gene>
<dbReference type="AlphaFoldDB" id="A0A380WAX2"/>
<dbReference type="Proteomes" id="UP000254343">
    <property type="component" value="Unassembled WGS sequence"/>
</dbReference>
<protein>
    <submittedName>
        <fullName evidence="2">NnrS protein</fullName>
    </submittedName>
</protein>
<accession>A0A380WAX2</accession>
<organism evidence="2 3">
    <name type="scientific">Afipia felis</name>
    <name type="common">Cat scratch disease bacillus</name>
    <dbReference type="NCBI Taxonomy" id="1035"/>
    <lineage>
        <taxon>Bacteria</taxon>
        <taxon>Pseudomonadati</taxon>
        <taxon>Pseudomonadota</taxon>
        <taxon>Alphaproteobacteria</taxon>
        <taxon>Hyphomicrobiales</taxon>
        <taxon>Nitrobacteraceae</taxon>
        <taxon>Afipia</taxon>
    </lineage>
</organism>
<feature type="transmembrane region" description="Helical" evidence="1">
    <location>
        <begin position="244"/>
        <end position="261"/>
    </location>
</feature>
<sequence>MNPRTPRLPLWDAGGLAFLSYGFRPFFLGGALYSGLAIAIWMPVYFGELTLHTALAPLDWHIHEMLFGFLPAVIAGFLLTAIPNWTGRPPVRGHLLLLMVAVWVLGRVAVACSEQIGWRGAMLVDASFLLLAGAVATREVLAARNIRNMRVVALVLLLFGCNIAFHIEAHVQGVAAYSARAGVAVVVLLVSVIAGRIVPAFTRIWLMRRPQGAMPVPFSRFDGAAVAFGALALVAWVVRPEGMLTGGLCFVAGLFHFARLVRWAGYRTWANRLLVILHIGYAFVPLGFVLAAMSASGLVGVSAAIHAWMAGGAGIMTLAVMSRASLGHSGRPLAASALTQGVYVLVTVAALVRIAAVFVPAWSNGLICLAAACWSLSFLGFALSYAPMFIAVRLDERAPQASMPSRH</sequence>
<evidence type="ECO:0000256" key="1">
    <source>
        <dbReference type="SAM" id="Phobius"/>
    </source>
</evidence>
<feature type="transmembrane region" description="Helical" evidence="1">
    <location>
        <begin position="342"/>
        <end position="363"/>
    </location>
</feature>
<dbReference type="EMBL" id="UIGB01000001">
    <property type="protein sequence ID" value="SUU86101.1"/>
    <property type="molecule type" value="Genomic_DNA"/>
</dbReference>
<keyword evidence="1" id="KW-0812">Transmembrane</keyword>
<feature type="transmembrane region" description="Helical" evidence="1">
    <location>
        <begin position="179"/>
        <end position="206"/>
    </location>
</feature>
<keyword evidence="1" id="KW-0472">Membrane</keyword>